<reference evidence="3" key="1">
    <citation type="submission" date="2018-05" db="EMBL/GenBank/DDBJ databases">
        <authorList>
            <person name="Cea G.-C."/>
            <person name="William W."/>
        </authorList>
    </citation>
    <scope>NUCLEOTIDE SEQUENCE [LARGE SCALE GENOMIC DNA]</scope>
    <source>
        <strain evidence="3">DB21MT 5</strain>
    </source>
</reference>
<name>A0A330LXX1_9GAMM</name>
<accession>A0A330LXX1</accession>
<dbReference type="AlphaFoldDB" id="A0A330LXX1"/>
<dbReference type="OrthoDB" id="9180266at2"/>
<sequence length="292" mass="33539">MTSQSMLLVSGSAILFTLICLCYLLFTLQSQQRCRKQLQMDGLVKLNSIRKLFTRVQQHRGLSNGVLHGDKNLKPRLKGLTDSIETIQQDISDNYPDLLDNERWQAILDHWQRLAVDCINLHVRNNLEQHNKLVLNLLYLINDIAFDTKLHQLNNTNSESIQFLWQELLFTAESIAQIRALGTGIAAAKKCTQAERIRLNYLCQSLAQSINIQKNQDYLPKIAHLLKVIDNEIIITKPTIKADLFFNIATESIDMILASFDKQLNIVEYNLHTSTIDNNQAKQHCHKKNHVN</sequence>
<keyword evidence="1" id="KW-0812">Transmembrane</keyword>
<evidence type="ECO:0000313" key="2">
    <source>
        <dbReference type="EMBL" id="SQD80548.1"/>
    </source>
</evidence>
<dbReference type="RefSeq" id="WP_112717951.1">
    <property type="nucleotide sequence ID" value="NZ_LS483250.1"/>
</dbReference>
<keyword evidence="1" id="KW-1133">Transmembrane helix</keyword>
<dbReference type="KEGG" id="mya:MORIYA_4096"/>
<keyword evidence="1" id="KW-0472">Membrane</keyword>
<protein>
    <recommendedName>
        <fullName evidence="4">Nitrate/nitrite sensing protein domain-containing protein</fullName>
    </recommendedName>
</protein>
<dbReference type="EMBL" id="LS483250">
    <property type="protein sequence ID" value="SQD80548.1"/>
    <property type="molecule type" value="Genomic_DNA"/>
</dbReference>
<keyword evidence="3" id="KW-1185">Reference proteome</keyword>
<evidence type="ECO:0008006" key="4">
    <source>
        <dbReference type="Google" id="ProtNLM"/>
    </source>
</evidence>
<proteinExistence type="predicted"/>
<evidence type="ECO:0000313" key="3">
    <source>
        <dbReference type="Proteomes" id="UP000250163"/>
    </source>
</evidence>
<dbReference type="Proteomes" id="UP000250163">
    <property type="component" value="Chromosome MORIYA"/>
</dbReference>
<gene>
    <name evidence="2" type="ORF">MORIYA_4096</name>
</gene>
<evidence type="ECO:0000256" key="1">
    <source>
        <dbReference type="SAM" id="Phobius"/>
    </source>
</evidence>
<organism evidence="2 3">
    <name type="scientific">Moritella yayanosii</name>
    <dbReference type="NCBI Taxonomy" id="69539"/>
    <lineage>
        <taxon>Bacteria</taxon>
        <taxon>Pseudomonadati</taxon>
        <taxon>Pseudomonadota</taxon>
        <taxon>Gammaproteobacteria</taxon>
        <taxon>Alteromonadales</taxon>
        <taxon>Moritellaceae</taxon>
        <taxon>Moritella</taxon>
    </lineage>
</organism>
<feature type="transmembrane region" description="Helical" evidence="1">
    <location>
        <begin position="6"/>
        <end position="26"/>
    </location>
</feature>